<dbReference type="InterPro" id="IPR036034">
    <property type="entry name" value="PDZ_sf"/>
</dbReference>
<dbReference type="GO" id="GO:0046872">
    <property type="term" value="F:metal ion binding"/>
    <property type="evidence" value="ECO:0007669"/>
    <property type="project" value="UniProtKB-KW"/>
</dbReference>
<keyword evidence="7 11" id="KW-0862">Zinc</keyword>
<keyword evidence="5 11" id="KW-0812">Transmembrane</keyword>
<sequence length="450" mass="51401">MLNVIWNIGVFIITFSVLVTVHELGHFFVARYYGVKINRFSIGFGKSIFKFNLYDTEFVVSIFPVGGYVKMLDERACEVPLHLLHKTFNRKPIWQRIFIILAGPIANLIMAIFIYSILFFQIGTMNAPVIGKVIEDSVIGKAHINSGAEIKKVDNIVTPDWDTVRMALMSKHKNSTVTLTFANINENIIYKKEFNLNKLNFDLPRRDPLLVLGIIPYPIVNFLVTKISDINMLNKYNLKEGDIITKLDGNILLRSQPFINYVKYFQKKNIEIEINRNNKILKFKTDANELIQNNIKNNILITSQTVFPKNYKIIHRYNIFAALRQSLIKTWQIIKMIVDSIFNLINGNYKLDNLSGPITIAKGATASAKLGIMHYLFFLSLISINISLFNLLPLPILDGGHILFLIIEKLTGKPLSDQAYNIFSWVGFSILIILITIALSNDFSKFTSNL</sequence>
<keyword evidence="10 11" id="KW-0472">Membrane</keyword>
<feature type="transmembrane region" description="Helical" evidence="11">
    <location>
        <begin position="97"/>
        <end position="122"/>
    </location>
</feature>
<dbReference type="InterPro" id="IPR008915">
    <property type="entry name" value="Peptidase_M50"/>
</dbReference>
<dbReference type="GO" id="GO:0006508">
    <property type="term" value="P:proteolysis"/>
    <property type="evidence" value="ECO:0007669"/>
    <property type="project" value="UniProtKB-KW"/>
</dbReference>
<feature type="domain" description="Peptidase M50" evidence="12">
    <location>
        <begin position="11"/>
        <end position="434"/>
    </location>
</feature>
<evidence type="ECO:0000256" key="1">
    <source>
        <dbReference type="ARBA" id="ARBA00001947"/>
    </source>
</evidence>
<dbReference type="Pfam" id="PF02163">
    <property type="entry name" value="Peptidase_M50"/>
    <property type="match status" value="1"/>
</dbReference>
<evidence type="ECO:0000256" key="3">
    <source>
        <dbReference type="ARBA" id="ARBA00007931"/>
    </source>
</evidence>
<organism evidence="13 14">
    <name type="scientific">Candidatus Pantoea edessiphila</name>
    <dbReference type="NCBI Taxonomy" id="2044610"/>
    <lineage>
        <taxon>Bacteria</taxon>
        <taxon>Pseudomonadati</taxon>
        <taxon>Pseudomonadota</taxon>
        <taxon>Gammaproteobacteria</taxon>
        <taxon>Enterobacterales</taxon>
        <taxon>Erwiniaceae</taxon>
        <taxon>Pantoea</taxon>
    </lineage>
</organism>
<dbReference type="Proteomes" id="UP000296034">
    <property type="component" value="Unassembled WGS sequence"/>
</dbReference>
<evidence type="ECO:0000256" key="7">
    <source>
        <dbReference type="ARBA" id="ARBA00022833"/>
    </source>
</evidence>
<comment type="similarity">
    <text evidence="3 11">Belongs to the peptidase M50B family.</text>
</comment>
<evidence type="ECO:0000256" key="2">
    <source>
        <dbReference type="ARBA" id="ARBA00004141"/>
    </source>
</evidence>
<dbReference type="CDD" id="cd06163">
    <property type="entry name" value="S2P-M50_PDZ_RseP-like"/>
    <property type="match status" value="1"/>
</dbReference>
<dbReference type="EMBL" id="PDKS01000002">
    <property type="protein sequence ID" value="PPI87215.1"/>
    <property type="molecule type" value="Genomic_DNA"/>
</dbReference>
<evidence type="ECO:0000313" key="13">
    <source>
        <dbReference type="EMBL" id="PPI87215.1"/>
    </source>
</evidence>
<evidence type="ECO:0000256" key="4">
    <source>
        <dbReference type="ARBA" id="ARBA00022670"/>
    </source>
</evidence>
<keyword evidence="6 11" id="KW-0378">Hydrolase</keyword>
<feature type="transmembrane region" description="Helical" evidence="11">
    <location>
        <begin position="422"/>
        <end position="440"/>
    </location>
</feature>
<dbReference type="SUPFAM" id="SSF50156">
    <property type="entry name" value="PDZ domain-like"/>
    <property type="match status" value="1"/>
</dbReference>
<keyword evidence="9 11" id="KW-0482">Metalloprotease</keyword>
<dbReference type="EC" id="3.4.24.-" evidence="11"/>
<dbReference type="OrthoDB" id="9782003at2"/>
<keyword evidence="4 13" id="KW-0645">Protease</keyword>
<gene>
    <name evidence="13" type="primary">rseP</name>
    <name evidence="13" type="ORF">CRV11_01625</name>
</gene>
<dbReference type="AlphaFoldDB" id="A0A2P5SY18"/>
<comment type="cofactor">
    <cofactor evidence="1 11">
        <name>Zn(2+)</name>
        <dbReference type="ChEBI" id="CHEBI:29105"/>
    </cofactor>
</comment>
<dbReference type="Gene3D" id="2.30.42.10">
    <property type="match status" value="2"/>
</dbReference>
<evidence type="ECO:0000256" key="8">
    <source>
        <dbReference type="ARBA" id="ARBA00022989"/>
    </source>
</evidence>
<evidence type="ECO:0000256" key="5">
    <source>
        <dbReference type="ARBA" id="ARBA00022692"/>
    </source>
</evidence>
<proteinExistence type="inferred from homology"/>
<evidence type="ECO:0000256" key="10">
    <source>
        <dbReference type="ARBA" id="ARBA00023136"/>
    </source>
</evidence>
<dbReference type="NCBIfam" id="TIGR00054">
    <property type="entry name" value="RIP metalloprotease RseP"/>
    <property type="match status" value="1"/>
</dbReference>
<feature type="transmembrane region" description="Helical" evidence="11">
    <location>
        <begin position="372"/>
        <end position="392"/>
    </location>
</feature>
<keyword evidence="8 11" id="KW-1133">Transmembrane helix</keyword>
<evidence type="ECO:0000259" key="12">
    <source>
        <dbReference type="Pfam" id="PF02163"/>
    </source>
</evidence>
<evidence type="ECO:0000256" key="11">
    <source>
        <dbReference type="RuleBase" id="RU362031"/>
    </source>
</evidence>
<comment type="subcellular location">
    <subcellularLocation>
        <location evidence="2">Membrane</location>
        <topology evidence="2">Multi-pass membrane protein</topology>
    </subcellularLocation>
</comment>
<dbReference type="InterPro" id="IPR004387">
    <property type="entry name" value="Pept_M50_Zn"/>
</dbReference>
<evidence type="ECO:0000313" key="14">
    <source>
        <dbReference type="Proteomes" id="UP000296034"/>
    </source>
</evidence>
<dbReference type="GO" id="GO:0004222">
    <property type="term" value="F:metalloendopeptidase activity"/>
    <property type="evidence" value="ECO:0007669"/>
    <property type="project" value="InterPro"/>
</dbReference>
<protein>
    <recommendedName>
        <fullName evidence="11">Zinc metalloprotease</fullName>
        <ecNumber evidence="11">3.4.24.-</ecNumber>
    </recommendedName>
</protein>
<comment type="caution">
    <text evidence="13">The sequence shown here is derived from an EMBL/GenBank/DDBJ whole genome shotgun (WGS) entry which is preliminary data.</text>
</comment>
<feature type="transmembrane region" description="Helical" evidence="11">
    <location>
        <begin position="6"/>
        <end position="29"/>
    </location>
</feature>
<keyword evidence="11" id="KW-0479">Metal-binding</keyword>
<evidence type="ECO:0000256" key="9">
    <source>
        <dbReference type="ARBA" id="ARBA00023049"/>
    </source>
</evidence>
<feature type="transmembrane region" description="Helical" evidence="11">
    <location>
        <begin position="208"/>
        <end position="225"/>
    </location>
</feature>
<dbReference type="PANTHER" id="PTHR42837:SF2">
    <property type="entry name" value="MEMBRANE METALLOPROTEASE ARASP2, CHLOROPLASTIC-RELATED"/>
    <property type="match status" value="1"/>
</dbReference>
<dbReference type="GO" id="GO:0016020">
    <property type="term" value="C:membrane"/>
    <property type="evidence" value="ECO:0007669"/>
    <property type="project" value="UniProtKB-SubCell"/>
</dbReference>
<evidence type="ECO:0000256" key="6">
    <source>
        <dbReference type="ARBA" id="ARBA00022801"/>
    </source>
</evidence>
<dbReference type="PANTHER" id="PTHR42837">
    <property type="entry name" value="REGULATOR OF SIGMA-E PROTEASE RSEP"/>
    <property type="match status" value="1"/>
</dbReference>
<name>A0A2P5SY18_9GAMM</name>
<reference evidence="13 14" key="1">
    <citation type="journal article" date="2018" name="Genome Biol. Evol.">
        <title>Cladogenesis and Genomic Streamlining in Extracellular Endosymbionts of Tropical Stink Bugs.</title>
        <authorList>
            <person name="Otero-Bravo A."/>
            <person name="Goffredi S."/>
            <person name="Sabree Z.L."/>
        </authorList>
    </citation>
    <scope>NUCLEOTIDE SEQUENCE [LARGE SCALE GENOMIC DNA]</scope>
    <source>
        <strain evidence="13 14">SoET</strain>
    </source>
</reference>
<dbReference type="RefSeq" id="WP_136131618.1">
    <property type="nucleotide sequence ID" value="NZ_PDKS01000002.1"/>
</dbReference>
<accession>A0A2P5SY18</accession>